<keyword evidence="1" id="KW-0472">Membrane</keyword>
<protein>
    <recommendedName>
        <fullName evidence="3">Carboxypeptidase regulatory-like domain-containing protein</fullName>
    </recommendedName>
</protein>
<sequence length="121" mass="12612">MPEERKISPAILIGAGLAIGTVAAIGIYALAKATPPPGLSELYGVVTDAETGSPLPWVTVSLNGATDLTNTIGEYWFYKGLNPGVVYTITFEKEGYEILTGSVVLVEGGNEQNVSLVPTVS</sequence>
<evidence type="ECO:0000256" key="1">
    <source>
        <dbReference type="SAM" id="Phobius"/>
    </source>
</evidence>
<gene>
    <name evidence="2" type="ORF">S12H4_01106</name>
</gene>
<dbReference type="InterPro" id="IPR008969">
    <property type="entry name" value="CarboxyPept-like_regulatory"/>
</dbReference>
<reference evidence="2" key="1">
    <citation type="journal article" date="2014" name="Front. Microbiol.">
        <title>High frequency of phylogenetically diverse reductive dehalogenase-homologous genes in deep subseafloor sedimentary metagenomes.</title>
        <authorList>
            <person name="Kawai M."/>
            <person name="Futagami T."/>
            <person name="Toyoda A."/>
            <person name="Takaki Y."/>
            <person name="Nishi S."/>
            <person name="Hori S."/>
            <person name="Arai W."/>
            <person name="Tsubouchi T."/>
            <person name="Morono Y."/>
            <person name="Uchiyama I."/>
            <person name="Ito T."/>
            <person name="Fujiyama A."/>
            <person name="Inagaki F."/>
            <person name="Takami H."/>
        </authorList>
    </citation>
    <scope>NUCLEOTIDE SEQUENCE</scope>
    <source>
        <strain evidence="2">Expedition CK06-06</strain>
    </source>
</reference>
<evidence type="ECO:0008006" key="3">
    <source>
        <dbReference type="Google" id="ProtNLM"/>
    </source>
</evidence>
<keyword evidence="1" id="KW-0812">Transmembrane</keyword>
<comment type="caution">
    <text evidence="2">The sequence shown here is derived from an EMBL/GenBank/DDBJ whole genome shotgun (WGS) entry which is preliminary data.</text>
</comment>
<proteinExistence type="predicted"/>
<keyword evidence="1" id="KW-1133">Transmembrane helix</keyword>
<organism evidence="2">
    <name type="scientific">marine sediment metagenome</name>
    <dbReference type="NCBI Taxonomy" id="412755"/>
    <lineage>
        <taxon>unclassified sequences</taxon>
        <taxon>metagenomes</taxon>
        <taxon>ecological metagenomes</taxon>
    </lineage>
</organism>
<name>X1R196_9ZZZZ</name>
<dbReference type="EMBL" id="BARW01000197">
    <property type="protein sequence ID" value="GAI60871.1"/>
    <property type="molecule type" value="Genomic_DNA"/>
</dbReference>
<dbReference type="AlphaFoldDB" id="X1R196"/>
<dbReference type="Gene3D" id="2.60.40.1120">
    <property type="entry name" value="Carboxypeptidase-like, regulatory domain"/>
    <property type="match status" value="1"/>
</dbReference>
<accession>X1R196</accession>
<feature type="transmembrane region" description="Helical" evidence="1">
    <location>
        <begin position="12"/>
        <end position="31"/>
    </location>
</feature>
<dbReference type="SUPFAM" id="SSF49464">
    <property type="entry name" value="Carboxypeptidase regulatory domain-like"/>
    <property type="match status" value="1"/>
</dbReference>
<dbReference type="Pfam" id="PF13620">
    <property type="entry name" value="CarboxypepD_reg"/>
    <property type="match status" value="1"/>
</dbReference>
<evidence type="ECO:0000313" key="2">
    <source>
        <dbReference type="EMBL" id="GAI60871.1"/>
    </source>
</evidence>